<gene>
    <name evidence="2" type="ORF">HNR07_000183</name>
</gene>
<keyword evidence="1" id="KW-1133">Transmembrane helix</keyword>
<dbReference type="AlphaFoldDB" id="A0A840WCS1"/>
<keyword evidence="1" id="KW-0812">Transmembrane</keyword>
<evidence type="ECO:0000313" key="3">
    <source>
        <dbReference type="Proteomes" id="UP000579647"/>
    </source>
</evidence>
<evidence type="ECO:0000313" key="2">
    <source>
        <dbReference type="EMBL" id="MBB5489046.1"/>
    </source>
</evidence>
<keyword evidence="1" id="KW-0472">Membrane</keyword>
<proteinExistence type="predicted"/>
<dbReference type="RefSeq" id="WP_184360649.1">
    <property type="nucleotide sequence ID" value="NZ_BAAAKM010000051.1"/>
</dbReference>
<sequence length="224" mass="23405">MGQHRDQNVVAATRSLRLRLLAETGLRTAGLSVGPGLAELRLLGLRRLAVLLLAGLGLLSVLLTVTGLGLSRLLSVTGLGLSRLLSVPRLCAAGLTIGLLRLLLGLTARGLAPRGLSAALLPVLLLAGLGLLSVPGLCAAGLAVPGLLRLAVRLLSGLLPRLGLLRLSLRLARLSLLLAVPGLRLLRLPRLAGILLRRVLLPRLFVRGRGTGRGLAHALPWLRC</sequence>
<dbReference type="EMBL" id="JACHDO010000001">
    <property type="protein sequence ID" value="MBB5489046.1"/>
    <property type="molecule type" value="Genomic_DNA"/>
</dbReference>
<comment type="caution">
    <text evidence="2">The sequence shown here is derived from an EMBL/GenBank/DDBJ whole genome shotgun (WGS) entry which is preliminary data.</text>
</comment>
<evidence type="ECO:0000256" key="1">
    <source>
        <dbReference type="SAM" id="Phobius"/>
    </source>
</evidence>
<feature type="transmembrane region" description="Helical" evidence="1">
    <location>
        <begin position="116"/>
        <end position="144"/>
    </location>
</feature>
<protein>
    <submittedName>
        <fullName evidence="2">Uncharacterized protein</fullName>
    </submittedName>
</protein>
<name>A0A840WCS1_9ACTN</name>
<feature type="transmembrane region" description="Helical" evidence="1">
    <location>
        <begin position="48"/>
        <end position="74"/>
    </location>
</feature>
<keyword evidence="3" id="KW-1185">Reference proteome</keyword>
<reference evidence="2 3" key="1">
    <citation type="submission" date="2020-08" db="EMBL/GenBank/DDBJ databases">
        <title>Sequencing the genomes of 1000 actinobacteria strains.</title>
        <authorList>
            <person name="Klenk H.-P."/>
        </authorList>
    </citation>
    <scope>NUCLEOTIDE SEQUENCE [LARGE SCALE GENOMIC DNA]</scope>
    <source>
        <strain evidence="2 3">DSM 44598</strain>
    </source>
</reference>
<dbReference type="Proteomes" id="UP000579647">
    <property type="component" value="Unassembled WGS sequence"/>
</dbReference>
<organism evidence="2 3">
    <name type="scientific">Nocardiopsis metallicus</name>
    <dbReference type="NCBI Taxonomy" id="179819"/>
    <lineage>
        <taxon>Bacteria</taxon>
        <taxon>Bacillati</taxon>
        <taxon>Actinomycetota</taxon>
        <taxon>Actinomycetes</taxon>
        <taxon>Streptosporangiales</taxon>
        <taxon>Nocardiopsidaceae</taxon>
        <taxon>Nocardiopsis</taxon>
    </lineage>
</organism>
<accession>A0A840WCS1</accession>
<feature type="transmembrane region" description="Helical" evidence="1">
    <location>
        <begin position="86"/>
        <end position="104"/>
    </location>
</feature>